<dbReference type="Proteomes" id="UP000041601">
    <property type="component" value="Unassembled WGS sequence"/>
</dbReference>
<dbReference type="RefSeq" id="WP_050156805.1">
    <property type="nucleotide sequence ID" value="NZ_CPXJ01000063.1"/>
</dbReference>
<organism evidence="1 2">
    <name type="scientific">Yersinia enterocolitica</name>
    <dbReference type="NCBI Taxonomy" id="630"/>
    <lineage>
        <taxon>Bacteria</taxon>
        <taxon>Pseudomonadati</taxon>
        <taxon>Pseudomonadota</taxon>
        <taxon>Gammaproteobacteria</taxon>
        <taxon>Enterobacterales</taxon>
        <taxon>Yersiniaceae</taxon>
        <taxon>Yersinia</taxon>
    </lineage>
</organism>
<comment type="caution">
    <text evidence="1">The sequence shown here is derived from an EMBL/GenBank/DDBJ whole genome shotgun (WGS) entry which is preliminary data.</text>
</comment>
<evidence type="ECO:0000313" key="2">
    <source>
        <dbReference type="Proteomes" id="UP000041601"/>
    </source>
</evidence>
<gene>
    <name evidence="1" type="ORF">ERS137959_03958</name>
</gene>
<proteinExistence type="predicted"/>
<protein>
    <submittedName>
        <fullName evidence="1">Uncharacterized protein</fullName>
    </submittedName>
</protein>
<sequence length="72" mass="8182">MGLNAELISQKKGSDAKVPDSVVFLTEGFDTNEAYRIEIEIVGWEMWEMDEESGSVAPQGTKCFRRSVRKRK</sequence>
<accession>A0ABM9S920</accession>
<name>A0ABM9S920_YEREN</name>
<evidence type="ECO:0000313" key="1">
    <source>
        <dbReference type="EMBL" id="CNE50473.1"/>
    </source>
</evidence>
<reference evidence="1 2" key="1">
    <citation type="submission" date="2015-03" db="EMBL/GenBank/DDBJ databases">
        <authorList>
            <consortium name="Pathogen Informatics"/>
            <person name="Murphy D."/>
        </authorList>
    </citation>
    <scope>NUCLEOTIDE SEQUENCE [LARGE SCALE GENOMIC DNA]</scope>
    <source>
        <strain evidence="1 2">IP05342</strain>
    </source>
</reference>
<dbReference type="EMBL" id="CPXJ01000063">
    <property type="protein sequence ID" value="CNE50473.1"/>
    <property type="molecule type" value="Genomic_DNA"/>
</dbReference>
<keyword evidence="2" id="KW-1185">Reference proteome</keyword>